<proteinExistence type="inferred from homology"/>
<protein>
    <submittedName>
        <fullName evidence="6">UDP-glucose 4-epimerase</fullName>
        <ecNumber evidence="6">5.1.3.2</ecNumber>
    </submittedName>
</protein>
<feature type="region of interest" description="Disordered" evidence="4">
    <location>
        <begin position="223"/>
        <end position="257"/>
    </location>
</feature>
<keyword evidence="2" id="KW-0560">Oxidoreductase</keyword>
<organism evidence="6">
    <name type="scientific">uncultured Nocardioidaceae bacterium</name>
    <dbReference type="NCBI Taxonomy" id="253824"/>
    <lineage>
        <taxon>Bacteria</taxon>
        <taxon>Bacillati</taxon>
        <taxon>Actinomycetota</taxon>
        <taxon>Actinomycetes</taxon>
        <taxon>Propionibacteriales</taxon>
        <taxon>Nocardioidaceae</taxon>
        <taxon>environmental samples</taxon>
    </lineage>
</organism>
<dbReference type="EC" id="5.1.3.2" evidence="6"/>
<dbReference type="GO" id="GO:0003978">
    <property type="term" value="F:UDP-glucose 4-epimerase activity"/>
    <property type="evidence" value="ECO:0007669"/>
    <property type="project" value="UniProtKB-EC"/>
</dbReference>
<dbReference type="Gene3D" id="3.40.50.720">
    <property type="entry name" value="NAD(P)-binding Rossmann-like Domain"/>
    <property type="match status" value="1"/>
</dbReference>
<evidence type="ECO:0000256" key="1">
    <source>
        <dbReference type="ARBA" id="ARBA00007637"/>
    </source>
</evidence>
<keyword evidence="6" id="KW-0413">Isomerase</keyword>
<keyword evidence="3" id="KW-0520">NAD</keyword>
<dbReference type="AlphaFoldDB" id="A0A6J4L452"/>
<comment type="similarity">
    <text evidence="1">Belongs to the NAD(P)-dependent epimerase/dehydratase family.</text>
</comment>
<gene>
    <name evidence="6" type="ORF">AVDCRST_MAG46-816</name>
</gene>
<name>A0A6J4L452_9ACTN</name>
<feature type="domain" description="NAD-dependent epimerase/dehydratase" evidence="5">
    <location>
        <begin position="3"/>
        <end position="157"/>
    </location>
</feature>
<evidence type="ECO:0000256" key="3">
    <source>
        <dbReference type="ARBA" id="ARBA00023027"/>
    </source>
</evidence>
<reference evidence="6" key="1">
    <citation type="submission" date="2020-02" db="EMBL/GenBank/DDBJ databases">
        <authorList>
            <person name="Meier V. D."/>
        </authorList>
    </citation>
    <scope>NUCLEOTIDE SEQUENCE</scope>
    <source>
        <strain evidence="6">AVDCRST_MAG46</strain>
    </source>
</reference>
<feature type="compositionally biased region" description="Acidic residues" evidence="4">
    <location>
        <begin position="223"/>
        <end position="237"/>
    </location>
</feature>
<dbReference type="Pfam" id="PF01370">
    <property type="entry name" value="Epimerase"/>
    <property type="match status" value="1"/>
</dbReference>
<evidence type="ECO:0000259" key="5">
    <source>
        <dbReference type="Pfam" id="PF01370"/>
    </source>
</evidence>
<dbReference type="InterPro" id="IPR036291">
    <property type="entry name" value="NAD(P)-bd_dom_sf"/>
</dbReference>
<evidence type="ECO:0000256" key="2">
    <source>
        <dbReference type="ARBA" id="ARBA00023002"/>
    </source>
</evidence>
<dbReference type="SUPFAM" id="SSF51735">
    <property type="entry name" value="NAD(P)-binding Rossmann-fold domains"/>
    <property type="match status" value="1"/>
</dbReference>
<sequence>MRVLVTGAAGSIGRVLVPALSDLGHRVRGLDRVAAPTVDLVGDCLDATVVAAAVDGSEAVVHLAGVPTEDQLALELESHVLTTATLLDAMVLAGSRRMIYASSNHAVGMHESGGTLGIEVRPRPDTFYGVAKVAAEATLALYADRQGISSVAMRIGSFLPRPTTVRQLATWLSPDDCVRMVQASLTAEVDGVAVLYGISANTRAWWDLEPGRALGYHPQDDAEDFAADVPAGDDDDAEGARVGGPMAGPAFTRPSRA</sequence>
<dbReference type="PANTHER" id="PTHR43103">
    <property type="entry name" value="NUCLEOSIDE-DIPHOSPHATE-SUGAR EPIMERASE"/>
    <property type="match status" value="1"/>
</dbReference>
<dbReference type="PANTHER" id="PTHR43103:SF5">
    <property type="entry name" value="4-EPIMERASE, PUTATIVE (AFU_ORTHOLOGUE AFUA_7G00360)-RELATED"/>
    <property type="match status" value="1"/>
</dbReference>
<dbReference type="InterPro" id="IPR001509">
    <property type="entry name" value="Epimerase_deHydtase"/>
</dbReference>
<evidence type="ECO:0000256" key="4">
    <source>
        <dbReference type="SAM" id="MobiDB-lite"/>
    </source>
</evidence>
<evidence type="ECO:0000313" key="6">
    <source>
        <dbReference type="EMBL" id="CAA9320866.1"/>
    </source>
</evidence>
<dbReference type="GO" id="GO:0016491">
    <property type="term" value="F:oxidoreductase activity"/>
    <property type="evidence" value="ECO:0007669"/>
    <property type="project" value="UniProtKB-KW"/>
</dbReference>
<dbReference type="EMBL" id="CADCUD010000060">
    <property type="protein sequence ID" value="CAA9320866.1"/>
    <property type="molecule type" value="Genomic_DNA"/>
</dbReference>
<accession>A0A6J4L452</accession>